<organism evidence="2 3">
    <name type="scientific">Anaerofustis stercorihominis</name>
    <dbReference type="NCBI Taxonomy" id="214853"/>
    <lineage>
        <taxon>Bacteria</taxon>
        <taxon>Bacillati</taxon>
        <taxon>Bacillota</taxon>
        <taxon>Clostridia</taxon>
        <taxon>Eubacteriales</taxon>
        <taxon>Eubacteriaceae</taxon>
        <taxon>Anaerofustis</taxon>
    </lineage>
</organism>
<evidence type="ECO:0000313" key="3">
    <source>
        <dbReference type="Proteomes" id="UP000261212"/>
    </source>
</evidence>
<evidence type="ECO:0000313" key="2">
    <source>
        <dbReference type="EMBL" id="RGD74539.1"/>
    </source>
</evidence>
<gene>
    <name evidence="2" type="ORF">DW687_07220</name>
</gene>
<dbReference type="GO" id="GO:0070819">
    <property type="term" value="F:menaquinone-dependent protoporphyrinogen oxidase activity"/>
    <property type="evidence" value="ECO:0007669"/>
    <property type="project" value="TreeGrafter"/>
</dbReference>
<evidence type="ECO:0000259" key="1">
    <source>
        <dbReference type="Pfam" id="PF12724"/>
    </source>
</evidence>
<dbReference type="GO" id="GO:0006783">
    <property type="term" value="P:heme biosynthetic process"/>
    <property type="evidence" value="ECO:0007669"/>
    <property type="project" value="TreeGrafter"/>
</dbReference>
<comment type="caution">
    <text evidence="2">The sequence shown here is derived from an EMBL/GenBank/DDBJ whole genome shotgun (WGS) entry which is preliminary data.</text>
</comment>
<name>A0A3E3E032_9FIRM</name>
<dbReference type="GO" id="GO:0010181">
    <property type="term" value="F:FMN binding"/>
    <property type="evidence" value="ECO:0007669"/>
    <property type="project" value="TreeGrafter"/>
</dbReference>
<dbReference type="Pfam" id="PF12724">
    <property type="entry name" value="Flavodoxin_5"/>
    <property type="match status" value="1"/>
</dbReference>
<dbReference type="EMBL" id="QUSM01000003">
    <property type="protein sequence ID" value="RGD74539.1"/>
    <property type="molecule type" value="Genomic_DNA"/>
</dbReference>
<proteinExistence type="predicted"/>
<dbReference type="PANTHER" id="PTHR38030:SF2">
    <property type="entry name" value="PROTOPORPHYRINOGEN IX DEHYDROGENASE [QUINONE]"/>
    <property type="match status" value="1"/>
</dbReference>
<dbReference type="PANTHER" id="PTHR38030">
    <property type="entry name" value="PROTOPORPHYRINOGEN IX DEHYDROGENASE [MENAQUINONE]"/>
    <property type="match status" value="1"/>
</dbReference>
<dbReference type="SUPFAM" id="SSF52218">
    <property type="entry name" value="Flavoproteins"/>
    <property type="match status" value="1"/>
</dbReference>
<dbReference type="AlphaFoldDB" id="A0A3E3E032"/>
<dbReference type="InterPro" id="IPR029039">
    <property type="entry name" value="Flavoprotein-like_sf"/>
</dbReference>
<dbReference type="RefSeq" id="WP_117532236.1">
    <property type="nucleotide sequence ID" value="NZ_QUSM01000003.1"/>
</dbReference>
<protein>
    <recommendedName>
        <fullName evidence="1">Flavodoxin domain-containing protein</fullName>
    </recommendedName>
</protein>
<feature type="domain" description="Flavodoxin" evidence="1">
    <location>
        <begin position="7"/>
        <end position="136"/>
    </location>
</feature>
<reference evidence="2 3" key="1">
    <citation type="submission" date="2018-08" db="EMBL/GenBank/DDBJ databases">
        <title>A genome reference for cultivated species of the human gut microbiota.</title>
        <authorList>
            <person name="Zou Y."/>
            <person name="Xue W."/>
            <person name="Luo G."/>
        </authorList>
    </citation>
    <scope>NUCLEOTIDE SEQUENCE [LARGE SCALE GENOMIC DNA]</scope>
    <source>
        <strain evidence="2 3">AM25-6</strain>
    </source>
</reference>
<accession>A0A3E3E032</accession>
<dbReference type="InterPro" id="IPR026816">
    <property type="entry name" value="Flavodoxin_dom"/>
</dbReference>
<dbReference type="InterPro" id="IPR052200">
    <property type="entry name" value="Protoporphyrinogen_IX_DH"/>
</dbReference>
<dbReference type="Proteomes" id="UP000261212">
    <property type="component" value="Unassembled WGS sequence"/>
</dbReference>
<sequence length="169" mass="19587">MNKIVQVYASKHGSSKEYADMIGNELNIKAVGIGEFDSVKKEDFDTIIFVSGVYASKINKIDKIKNVFNNFEHIIICPVGFSEYNENTKKNIESNFTEEELNKIKIFYLRGAFDYSKLSFMEKMMMNMMKKMLKKDPGEHKEMLDAFDKPISFVSKDNIKDLTTYVKEI</sequence>